<dbReference type="AlphaFoldDB" id="A0A195DUG9"/>
<sequence length="158" mass="17789">VIYTVMKVPKGHYEKSLIPLGTFMKIFTRANTQKLIHVNRGRCAARAGGRINDGMSLSRTFRRDIRSVTTTELLPGRNFISHTGIALWELHFYAAATVQFRVAGVTRRIFVRHVAEQRGGEIYRSRVWCIHETIHGVGEIAARPGSPVERTKTTTTPS</sequence>
<gene>
    <name evidence="1" type="ORF">ALC57_11220</name>
</gene>
<evidence type="ECO:0000313" key="2">
    <source>
        <dbReference type="Proteomes" id="UP000078492"/>
    </source>
</evidence>
<name>A0A195DUG9_9HYME</name>
<accession>A0A195DUG9</accession>
<feature type="non-terminal residue" evidence="1">
    <location>
        <position position="1"/>
    </location>
</feature>
<organism evidence="1 2">
    <name type="scientific">Trachymyrmex cornetzi</name>
    <dbReference type="NCBI Taxonomy" id="471704"/>
    <lineage>
        <taxon>Eukaryota</taxon>
        <taxon>Metazoa</taxon>
        <taxon>Ecdysozoa</taxon>
        <taxon>Arthropoda</taxon>
        <taxon>Hexapoda</taxon>
        <taxon>Insecta</taxon>
        <taxon>Pterygota</taxon>
        <taxon>Neoptera</taxon>
        <taxon>Endopterygota</taxon>
        <taxon>Hymenoptera</taxon>
        <taxon>Apocrita</taxon>
        <taxon>Aculeata</taxon>
        <taxon>Formicoidea</taxon>
        <taxon>Formicidae</taxon>
        <taxon>Myrmicinae</taxon>
        <taxon>Trachymyrmex</taxon>
    </lineage>
</organism>
<evidence type="ECO:0000313" key="1">
    <source>
        <dbReference type="EMBL" id="KYN16496.1"/>
    </source>
</evidence>
<proteinExistence type="predicted"/>
<dbReference type="EMBL" id="KQ980334">
    <property type="protein sequence ID" value="KYN16496.1"/>
    <property type="molecule type" value="Genomic_DNA"/>
</dbReference>
<protein>
    <submittedName>
        <fullName evidence="1">Uncharacterized protein</fullName>
    </submittedName>
</protein>
<dbReference type="Proteomes" id="UP000078492">
    <property type="component" value="Unassembled WGS sequence"/>
</dbReference>
<reference evidence="1 2" key="1">
    <citation type="submission" date="2015-09" db="EMBL/GenBank/DDBJ databases">
        <title>Trachymyrmex cornetzi WGS genome.</title>
        <authorList>
            <person name="Nygaard S."/>
            <person name="Hu H."/>
            <person name="Boomsma J."/>
            <person name="Zhang G."/>
        </authorList>
    </citation>
    <scope>NUCLEOTIDE SEQUENCE [LARGE SCALE GENOMIC DNA]</scope>
    <source>
        <strain evidence="1">Tcor2-1</strain>
        <tissue evidence="1">Whole body</tissue>
    </source>
</reference>
<keyword evidence="2" id="KW-1185">Reference proteome</keyword>